<proteinExistence type="predicted"/>
<sequence>MTPKRIQRKRTKGWKMPTNTISVTRPGKWGNPFKVGGTILYDNIIEEINTSQLAVDYFENGIKFYGSPVTKEQIKKELKGKNLACWCKIVDKNDNYMPCHADILLSLANNLTLKQVKNENIRQEKLLQKGGI</sequence>
<organism evidence="2">
    <name type="scientific">marine sediment metagenome</name>
    <dbReference type="NCBI Taxonomy" id="412755"/>
    <lineage>
        <taxon>unclassified sequences</taxon>
        <taxon>metagenomes</taxon>
        <taxon>ecological metagenomes</taxon>
    </lineage>
</organism>
<dbReference type="AlphaFoldDB" id="A0A0F9NED7"/>
<evidence type="ECO:0000259" key="1">
    <source>
        <dbReference type="Pfam" id="PF14216"/>
    </source>
</evidence>
<dbReference type="EMBL" id="LAZR01004254">
    <property type="protein sequence ID" value="KKN10332.1"/>
    <property type="molecule type" value="Genomic_DNA"/>
</dbReference>
<comment type="caution">
    <text evidence="2">The sequence shown here is derived from an EMBL/GenBank/DDBJ whole genome shotgun (WGS) entry which is preliminary data.</text>
</comment>
<gene>
    <name evidence="2" type="ORF">LCGC14_1037700</name>
</gene>
<reference evidence="2" key="1">
    <citation type="journal article" date="2015" name="Nature">
        <title>Complex archaea that bridge the gap between prokaryotes and eukaryotes.</title>
        <authorList>
            <person name="Spang A."/>
            <person name="Saw J.H."/>
            <person name="Jorgensen S.L."/>
            <person name="Zaremba-Niedzwiedzka K."/>
            <person name="Martijn J."/>
            <person name="Lind A.E."/>
            <person name="van Eijk R."/>
            <person name="Schleper C."/>
            <person name="Guy L."/>
            <person name="Ettema T.J."/>
        </authorList>
    </citation>
    <scope>NUCLEOTIDE SEQUENCE</scope>
</reference>
<name>A0A0F9NED7_9ZZZZ</name>
<evidence type="ECO:0000313" key="2">
    <source>
        <dbReference type="EMBL" id="KKN10332.1"/>
    </source>
</evidence>
<accession>A0A0F9NED7</accession>
<dbReference type="InterPro" id="IPR025475">
    <property type="entry name" value="DUF4326"/>
</dbReference>
<feature type="domain" description="DUF4326" evidence="1">
    <location>
        <begin position="9"/>
        <end position="105"/>
    </location>
</feature>
<dbReference type="Pfam" id="PF14216">
    <property type="entry name" value="DUF4326"/>
    <property type="match status" value="1"/>
</dbReference>
<protein>
    <recommendedName>
        <fullName evidence="1">DUF4326 domain-containing protein</fullName>
    </recommendedName>
</protein>